<feature type="non-terminal residue" evidence="2">
    <location>
        <position position="1"/>
    </location>
</feature>
<evidence type="ECO:0000256" key="1">
    <source>
        <dbReference type="SAM" id="MobiDB-lite"/>
    </source>
</evidence>
<feature type="compositionally biased region" description="Basic and acidic residues" evidence="1">
    <location>
        <begin position="30"/>
        <end position="56"/>
    </location>
</feature>
<evidence type="ECO:0000313" key="3">
    <source>
        <dbReference type="Proteomes" id="UP000266841"/>
    </source>
</evidence>
<feature type="region of interest" description="Disordered" evidence="1">
    <location>
        <begin position="179"/>
        <end position="210"/>
    </location>
</feature>
<proteinExistence type="predicted"/>
<evidence type="ECO:0000313" key="2">
    <source>
        <dbReference type="EMBL" id="EJK52920.1"/>
    </source>
</evidence>
<dbReference type="AlphaFoldDB" id="K0RI47"/>
<name>K0RI47_THAOC</name>
<reference evidence="2 3" key="1">
    <citation type="journal article" date="2012" name="Genome Biol.">
        <title>Genome and low-iron response of an oceanic diatom adapted to chronic iron limitation.</title>
        <authorList>
            <person name="Lommer M."/>
            <person name="Specht M."/>
            <person name="Roy A.S."/>
            <person name="Kraemer L."/>
            <person name="Andreson R."/>
            <person name="Gutowska M.A."/>
            <person name="Wolf J."/>
            <person name="Bergner S.V."/>
            <person name="Schilhabel M.B."/>
            <person name="Klostermeier U.C."/>
            <person name="Beiko R.G."/>
            <person name="Rosenstiel P."/>
            <person name="Hippler M."/>
            <person name="Laroche J."/>
        </authorList>
    </citation>
    <scope>NUCLEOTIDE SEQUENCE [LARGE SCALE GENOMIC DNA]</scope>
    <source>
        <strain evidence="2 3">CCMP1005</strain>
    </source>
</reference>
<organism evidence="2 3">
    <name type="scientific">Thalassiosira oceanica</name>
    <name type="common">Marine diatom</name>
    <dbReference type="NCBI Taxonomy" id="159749"/>
    <lineage>
        <taxon>Eukaryota</taxon>
        <taxon>Sar</taxon>
        <taxon>Stramenopiles</taxon>
        <taxon>Ochrophyta</taxon>
        <taxon>Bacillariophyta</taxon>
        <taxon>Coscinodiscophyceae</taxon>
        <taxon>Thalassiosirophycidae</taxon>
        <taxon>Thalassiosirales</taxon>
        <taxon>Thalassiosiraceae</taxon>
        <taxon>Thalassiosira</taxon>
    </lineage>
</organism>
<feature type="region of interest" description="Disordered" evidence="1">
    <location>
        <begin position="1"/>
        <end position="85"/>
    </location>
</feature>
<feature type="compositionally biased region" description="Gly residues" evidence="1">
    <location>
        <begin position="10"/>
        <end position="29"/>
    </location>
</feature>
<accession>K0RI47</accession>
<protein>
    <submittedName>
        <fullName evidence="2">Uncharacterized protein</fullName>
    </submittedName>
</protein>
<gene>
    <name evidence="2" type="ORF">THAOC_27750</name>
</gene>
<keyword evidence="3" id="KW-1185">Reference proteome</keyword>
<comment type="caution">
    <text evidence="2">The sequence shown here is derived from an EMBL/GenBank/DDBJ whole genome shotgun (WGS) entry which is preliminary data.</text>
</comment>
<sequence length="260" mass="27132">TVVRRSFGSAGSGRTGTGRKGEGTGGGGGRRPDRRVEEPGPVWVREEEDRDHRDGGVRGLGDFGQPKTRERREVSPDDGGGEDALSFLSACAGAGGPPGPPLVSVGVIRRWVGLSRAGYPEDGLALEDEDGSNALLRALLGLAARRNGGDGGGGGTPALTRDEAASVVVQSWLEGGETGVRAGRQSCRRTGWGPMMPPRRGRRARRPGNGPFHPFALLPLSRWSARPARVEAPQGKNCAVSALGSRRLSAPPASAPLHNF</sequence>
<dbReference type="EMBL" id="AGNL01038964">
    <property type="protein sequence ID" value="EJK52920.1"/>
    <property type="molecule type" value="Genomic_DNA"/>
</dbReference>
<dbReference type="Proteomes" id="UP000266841">
    <property type="component" value="Unassembled WGS sequence"/>
</dbReference>